<evidence type="ECO:0000313" key="1">
    <source>
        <dbReference type="Proteomes" id="UP000887579"/>
    </source>
</evidence>
<dbReference type="WBParaSite" id="ES5_v2.g25852.t1">
    <property type="protein sequence ID" value="ES5_v2.g25852.t1"/>
    <property type="gene ID" value="ES5_v2.g25852"/>
</dbReference>
<organism evidence="1 2">
    <name type="scientific">Panagrolaimus sp. ES5</name>
    <dbReference type="NCBI Taxonomy" id="591445"/>
    <lineage>
        <taxon>Eukaryota</taxon>
        <taxon>Metazoa</taxon>
        <taxon>Ecdysozoa</taxon>
        <taxon>Nematoda</taxon>
        <taxon>Chromadorea</taxon>
        <taxon>Rhabditida</taxon>
        <taxon>Tylenchina</taxon>
        <taxon>Panagrolaimomorpha</taxon>
        <taxon>Panagrolaimoidea</taxon>
        <taxon>Panagrolaimidae</taxon>
        <taxon>Panagrolaimus</taxon>
    </lineage>
</organism>
<name>A0AC34G876_9BILA</name>
<protein>
    <submittedName>
        <fullName evidence="2">NUC153 domain-containing protein</fullName>
    </submittedName>
</protein>
<sequence>MTKKIAKKRAVKAKPLEDDERFNEITQNPLFQEMRKKDRKVTVDKRFKEMFTDKQFGIGRTKTDIRGRPIAKDQRKDVKSLYDLSETRGSGNMCSSDEDSESGTDSEVERENDQNEVIWDQLQTGIRHVEWASKRLAI</sequence>
<evidence type="ECO:0000313" key="2">
    <source>
        <dbReference type="WBParaSite" id="ES5_v2.g25852.t1"/>
    </source>
</evidence>
<accession>A0AC34G876</accession>
<dbReference type="Proteomes" id="UP000887579">
    <property type="component" value="Unplaced"/>
</dbReference>
<reference evidence="2" key="1">
    <citation type="submission" date="2022-11" db="UniProtKB">
        <authorList>
            <consortium name="WormBaseParasite"/>
        </authorList>
    </citation>
    <scope>IDENTIFICATION</scope>
</reference>
<proteinExistence type="predicted"/>